<evidence type="ECO:0000313" key="1">
    <source>
        <dbReference type="EMBL" id="ONN41275.1"/>
    </source>
</evidence>
<organism evidence="1 2">
    <name type="scientific">Enterococcus mundtii</name>
    <dbReference type="NCBI Taxonomy" id="53346"/>
    <lineage>
        <taxon>Bacteria</taxon>
        <taxon>Bacillati</taxon>
        <taxon>Bacillota</taxon>
        <taxon>Bacilli</taxon>
        <taxon>Lactobacillales</taxon>
        <taxon>Enterococcaceae</taxon>
        <taxon>Enterococcus</taxon>
    </lineage>
</organism>
<dbReference type="Pfam" id="PF18540">
    <property type="entry name" value="DUF5626"/>
    <property type="match status" value="1"/>
</dbReference>
<comment type="caution">
    <text evidence="1">The sequence shown here is derived from an EMBL/GenBank/DDBJ whole genome shotgun (WGS) entry which is preliminary data.</text>
</comment>
<name>A0A1V2UD86_ENTMU</name>
<protein>
    <submittedName>
        <fullName evidence="1">Uncharacterized protein</fullName>
    </submittedName>
</protein>
<dbReference type="Proteomes" id="UP000189299">
    <property type="component" value="Unassembled WGS sequence"/>
</dbReference>
<sequence length="202" mass="22793">MVGNVPCSKNEKCDKERRELKMWREKQFSKVIDLISVIAITLILIFFMPTKIVEAQPLVEANDSAVLVKEEGGSVVEFDLSKNMVQTKEIHLASGTTAKIVAEPVFDNHLRLGNGVWNIYYYSVIFNCGFNIRVSSNSISSAYDPWYYHVGVSVKSSSLKRDSTKQATYYFEFGTPIWDFGGWSGWLRASINSSNNLVVTVK</sequence>
<dbReference type="InterPro" id="IPR040491">
    <property type="entry name" value="DUF5626"/>
</dbReference>
<reference evidence="1 2" key="1">
    <citation type="submission" date="2016-12" db="EMBL/GenBank/DDBJ databases">
        <authorList>
            <person name="Song W.-J."/>
            <person name="Kurnit D.M."/>
        </authorList>
    </citation>
    <scope>NUCLEOTIDE SEQUENCE [LARGE SCALE GENOMIC DNA]</scope>
    <source>
        <strain evidence="1 2">CGB1038-1_S1</strain>
    </source>
</reference>
<dbReference type="RefSeq" id="WP_062806055.1">
    <property type="nucleotide sequence ID" value="NZ_BQWJ01000024.1"/>
</dbReference>
<dbReference type="EMBL" id="MSTR01000015">
    <property type="protein sequence ID" value="ONN41275.1"/>
    <property type="molecule type" value="Genomic_DNA"/>
</dbReference>
<evidence type="ECO:0000313" key="2">
    <source>
        <dbReference type="Proteomes" id="UP000189299"/>
    </source>
</evidence>
<proteinExistence type="predicted"/>
<dbReference type="Gene3D" id="2.60.40.3860">
    <property type="match status" value="1"/>
</dbReference>
<dbReference type="AlphaFoldDB" id="A0A1V2UD86"/>
<accession>A0A1V2UD86</accession>
<gene>
    <name evidence="1" type="ORF">BTN92_13220</name>
</gene>